<keyword evidence="2" id="KW-1185">Reference proteome</keyword>
<gene>
    <name evidence="1" type="ORF">OXX778_LOCUS8705</name>
</gene>
<dbReference type="AlphaFoldDB" id="A0A813W5R8"/>
<dbReference type="EMBL" id="CAJNOC010001221">
    <property type="protein sequence ID" value="CAF0846044.1"/>
    <property type="molecule type" value="Genomic_DNA"/>
</dbReference>
<proteinExistence type="predicted"/>
<protein>
    <submittedName>
        <fullName evidence="1">Uncharacterized protein</fullName>
    </submittedName>
</protein>
<dbReference type="Proteomes" id="UP000663879">
    <property type="component" value="Unassembled WGS sequence"/>
</dbReference>
<evidence type="ECO:0000313" key="1">
    <source>
        <dbReference type="EMBL" id="CAF0846044.1"/>
    </source>
</evidence>
<organism evidence="1 2">
    <name type="scientific">Brachionus calyciflorus</name>
    <dbReference type="NCBI Taxonomy" id="104777"/>
    <lineage>
        <taxon>Eukaryota</taxon>
        <taxon>Metazoa</taxon>
        <taxon>Spiralia</taxon>
        <taxon>Gnathifera</taxon>
        <taxon>Rotifera</taxon>
        <taxon>Eurotatoria</taxon>
        <taxon>Monogononta</taxon>
        <taxon>Pseudotrocha</taxon>
        <taxon>Ploima</taxon>
        <taxon>Brachionidae</taxon>
        <taxon>Brachionus</taxon>
    </lineage>
</organism>
<comment type="caution">
    <text evidence="1">The sequence shown here is derived from an EMBL/GenBank/DDBJ whole genome shotgun (WGS) entry which is preliminary data.</text>
</comment>
<evidence type="ECO:0000313" key="2">
    <source>
        <dbReference type="Proteomes" id="UP000663879"/>
    </source>
</evidence>
<name>A0A813W5R8_9BILA</name>
<dbReference type="OrthoDB" id="10388254at2759"/>
<accession>A0A813W5R8</accession>
<reference evidence="1" key="1">
    <citation type="submission" date="2021-02" db="EMBL/GenBank/DDBJ databases">
        <authorList>
            <person name="Nowell W R."/>
        </authorList>
    </citation>
    <scope>NUCLEOTIDE SEQUENCE</scope>
    <source>
        <strain evidence="1">Ploen Becks lab</strain>
    </source>
</reference>
<sequence length="180" mass="21132">MLNDLFNCRPSTTRRKYVMNLSDFLKRIENSSQEIKNSQTKKILNTETNCRPKIKIYMIKIGPDCQTVPYNKAECQGYCKSQSMIWKNNNQFSSVYCCSIKKVQQKYAKIRCLKRLDPSEITNQIYEKTRDAELIETFKNSFTESSWVDEKIEIGSNLYTGYFLFLVPVNITCDCDYINI</sequence>